<keyword evidence="3" id="KW-1185">Reference proteome</keyword>
<keyword evidence="1" id="KW-0472">Membrane</keyword>
<dbReference type="PANTHER" id="PTHR43861:SF1">
    <property type="entry name" value="TRANS-ACONITATE 2-METHYLTRANSFERASE"/>
    <property type="match status" value="1"/>
</dbReference>
<comment type="caution">
    <text evidence="2">The sequence shown here is derived from an EMBL/GenBank/DDBJ whole genome shotgun (WGS) entry which is preliminary data.</text>
</comment>
<accession>A0A3D8YCD6</accession>
<keyword evidence="1" id="KW-1133">Transmembrane helix</keyword>
<dbReference type="Gene3D" id="3.40.50.150">
    <property type="entry name" value="Vaccinia Virus protein VP39"/>
    <property type="match status" value="1"/>
</dbReference>
<dbReference type="EMBL" id="QNUL01000006">
    <property type="protein sequence ID" value="REA62052.1"/>
    <property type="molecule type" value="Genomic_DNA"/>
</dbReference>
<name>A0A3D8YCD6_9BACT</name>
<evidence type="ECO:0000256" key="1">
    <source>
        <dbReference type="SAM" id="Phobius"/>
    </source>
</evidence>
<dbReference type="Pfam" id="PF13489">
    <property type="entry name" value="Methyltransf_23"/>
    <property type="match status" value="1"/>
</dbReference>
<dbReference type="PANTHER" id="PTHR43861">
    <property type="entry name" value="TRANS-ACONITATE 2-METHYLTRANSFERASE-RELATED"/>
    <property type="match status" value="1"/>
</dbReference>
<reference evidence="2 3" key="1">
    <citation type="submission" date="2018-07" db="EMBL/GenBank/DDBJ databases">
        <title>Dyadobacter roseus sp. nov., isolated from rose rhizosphere soil.</title>
        <authorList>
            <person name="Chen L."/>
        </authorList>
    </citation>
    <scope>NUCLEOTIDE SEQUENCE [LARGE SCALE GENOMIC DNA]</scope>
    <source>
        <strain evidence="2 3">RS19</strain>
    </source>
</reference>
<dbReference type="InterPro" id="IPR029063">
    <property type="entry name" value="SAM-dependent_MTases_sf"/>
</dbReference>
<dbReference type="Proteomes" id="UP000256373">
    <property type="component" value="Unassembled WGS sequence"/>
</dbReference>
<dbReference type="OrthoDB" id="9804312at2"/>
<evidence type="ECO:0000313" key="2">
    <source>
        <dbReference type="EMBL" id="REA62052.1"/>
    </source>
</evidence>
<dbReference type="RefSeq" id="WP_115830686.1">
    <property type="nucleotide sequence ID" value="NZ_QNUL01000006.1"/>
</dbReference>
<protein>
    <submittedName>
        <fullName evidence="2">Class I SAM-dependent methyltransferase</fullName>
    </submittedName>
</protein>
<dbReference type="CDD" id="cd02440">
    <property type="entry name" value="AdoMet_MTases"/>
    <property type="match status" value="1"/>
</dbReference>
<dbReference type="AlphaFoldDB" id="A0A3D8YCD6"/>
<sequence length="253" mass="29439">MIDNRLEYQKMYEVERKLWWYKILHEKVLAQIEKHFDPKNRKIKILDAACGTGGLLSFLREKGFTDISGFDYSSHAVDFSLERKLDAGFGDLRHVENFRPHETYDVICCNDALYFLTDQEITKALSVFKQRLKPNGILLINIHAFEAFSGTHDLAVGSSRRFVLNDFLKYTRQAGLSVSFSTYWPFALSIPIWFVRQFQKYQIKRNNMTISEVDSDVKYPGDFINNLLYTVMKTEKAVLKKGPFGSSLFMLIK</sequence>
<gene>
    <name evidence="2" type="ORF">DSL64_10360</name>
</gene>
<feature type="transmembrane region" description="Helical" evidence="1">
    <location>
        <begin position="174"/>
        <end position="195"/>
    </location>
</feature>
<dbReference type="GO" id="GO:0008168">
    <property type="term" value="F:methyltransferase activity"/>
    <property type="evidence" value="ECO:0007669"/>
    <property type="project" value="UniProtKB-KW"/>
</dbReference>
<organism evidence="2 3">
    <name type="scientific">Dyadobacter luteus</name>
    <dbReference type="NCBI Taxonomy" id="2259619"/>
    <lineage>
        <taxon>Bacteria</taxon>
        <taxon>Pseudomonadati</taxon>
        <taxon>Bacteroidota</taxon>
        <taxon>Cytophagia</taxon>
        <taxon>Cytophagales</taxon>
        <taxon>Spirosomataceae</taxon>
        <taxon>Dyadobacter</taxon>
    </lineage>
</organism>
<dbReference type="SUPFAM" id="SSF53335">
    <property type="entry name" value="S-adenosyl-L-methionine-dependent methyltransferases"/>
    <property type="match status" value="1"/>
</dbReference>
<keyword evidence="1" id="KW-0812">Transmembrane</keyword>
<keyword evidence="2" id="KW-0489">Methyltransferase</keyword>
<dbReference type="GO" id="GO:0032259">
    <property type="term" value="P:methylation"/>
    <property type="evidence" value="ECO:0007669"/>
    <property type="project" value="UniProtKB-KW"/>
</dbReference>
<evidence type="ECO:0000313" key="3">
    <source>
        <dbReference type="Proteomes" id="UP000256373"/>
    </source>
</evidence>
<proteinExistence type="predicted"/>
<keyword evidence="2" id="KW-0808">Transferase</keyword>